<evidence type="ECO:0000259" key="1">
    <source>
        <dbReference type="Pfam" id="PF08241"/>
    </source>
</evidence>
<dbReference type="AlphaFoldDB" id="A0AAE6FSY7"/>
<reference evidence="2 3" key="1">
    <citation type="journal article" date="2019" name="ISME J.">
        <title>Evolution in action: habitat transition from sediment to the pelagial leads to genome streamlining in Methylophilaceae.</title>
        <authorList>
            <person name="Salcher M."/>
            <person name="Schaefle D."/>
            <person name="Kaspar M."/>
            <person name="Neuenschwander S.M."/>
            <person name="Ghai R."/>
        </authorList>
    </citation>
    <scope>NUCLEOTIDE SEQUENCE [LARGE SCALE GENOMIC DNA]</scope>
    <source>
        <strain evidence="2 3">MMS-RI-1</strain>
    </source>
</reference>
<feature type="domain" description="Methyltransferase type 11" evidence="1">
    <location>
        <begin position="68"/>
        <end position="115"/>
    </location>
</feature>
<evidence type="ECO:0000313" key="3">
    <source>
        <dbReference type="Proteomes" id="UP000312102"/>
    </source>
</evidence>
<dbReference type="Proteomes" id="UP000312102">
    <property type="component" value="Chromosome"/>
</dbReference>
<keyword evidence="3" id="KW-1185">Reference proteome</keyword>
<dbReference type="KEGG" id="mrk:FIT61_03110"/>
<proteinExistence type="predicted"/>
<organism evidence="2 3">
    <name type="scientific">Candidatus Methylopumilus rimovensis</name>
    <dbReference type="NCBI Taxonomy" id="2588535"/>
    <lineage>
        <taxon>Bacteria</taxon>
        <taxon>Pseudomonadati</taxon>
        <taxon>Pseudomonadota</taxon>
        <taxon>Betaproteobacteria</taxon>
        <taxon>Nitrosomonadales</taxon>
        <taxon>Methylophilaceae</taxon>
        <taxon>Candidatus Methylopumilus</taxon>
    </lineage>
</organism>
<dbReference type="InterPro" id="IPR013216">
    <property type="entry name" value="Methyltransf_11"/>
</dbReference>
<accession>A0AAE6FSY7</accession>
<dbReference type="RefSeq" id="WP_139883196.1">
    <property type="nucleotide sequence ID" value="NZ_CP040986.1"/>
</dbReference>
<dbReference type="InterPro" id="IPR029063">
    <property type="entry name" value="SAM-dependent_MTases_sf"/>
</dbReference>
<name>A0AAE6FSY7_9PROT</name>
<evidence type="ECO:0000313" key="2">
    <source>
        <dbReference type="EMBL" id="QDD13446.1"/>
    </source>
</evidence>
<dbReference type="SUPFAM" id="SSF53335">
    <property type="entry name" value="S-adenosyl-L-methionine-dependent methyltransferases"/>
    <property type="match status" value="1"/>
</dbReference>
<dbReference type="EMBL" id="CP040986">
    <property type="protein sequence ID" value="QDD13446.1"/>
    <property type="molecule type" value="Genomic_DNA"/>
</dbReference>
<dbReference type="Pfam" id="PF08241">
    <property type="entry name" value="Methyltransf_11"/>
    <property type="match status" value="1"/>
</dbReference>
<dbReference type="Gene3D" id="3.40.50.150">
    <property type="entry name" value="Vaccinia Virus protein VP39"/>
    <property type="match status" value="1"/>
</dbReference>
<dbReference type="GO" id="GO:0008757">
    <property type="term" value="F:S-adenosylmethionine-dependent methyltransferase activity"/>
    <property type="evidence" value="ECO:0007669"/>
    <property type="project" value="InterPro"/>
</dbReference>
<dbReference type="GO" id="GO:0032259">
    <property type="term" value="P:methylation"/>
    <property type="evidence" value="ECO:0007669"/>
    <property type="project" value="UniProtKB-KW"/>
</dbReference>
<keyword evidence="2" id="KW-0808">Transferase</keyword>
<sequence length="238" mass="27837">MPKISPQEWFNSPLGRYLIALEYKYINPVVVDTFGFYAIQIGNFDIDFLDHSRIQNKFSLNSNQADLMTSNEALPFDESSVDLLIVPHILEQMSEPYELLKEIHRVLMPEGRLIITGFNPTSLWGIKRFLSFDIDYPWNTKFISLSKIREWLPIVGLEMVEGKMGCYIPPIQQSSWLKKIQVMEQLGDRWWPMLGGFYFLVIQKRVHGMTPIQPLWQKKLIKTTIYSAQKSKTYKVKP</sequence>
<protein>
    <submittedName>
        <fullName evidence="2">Methyltransferase domain-containing protein</fullName>
    </submittedName>
</protein>
<gene>
    <name evidence="2" type="ORF">FIT61_03110</name>
</gene>
<keyword evidence="2" id="KW-0489">Methyltransferase</keyword>